<dbReference type="Proteomes" id="UP001327560">
    <property type="component" value="Chromosome 9"/>
</dbReference>
<reference evidence="1 2" key="1">
    <citation type="submission" date="2023-10" db="EMBL/GenBank/DDBJ databases">
        <title>Chromosome-scale genome assembly provides insights into flower coloration mechanisms of Canna indica.</title>
        <authorList>
            <person name="Li C."/>
        </authorList>
    </citation>
    <scope>NUCLEOTIDE SEQUENCE [LARGE SCALE GENOMIC DNA]</scope>
    <source>
        <tissue evidence="1">Flower</tissue>
    </source>
</reference>
<dbReference type="AlphaFoldDB" id="A0AAQ3L8F9"/>
<name>A0AAQ3L8F9_9LILI</name>
<evidence type="ECO:0000313" key="1">
    <source>
        <dbReference type="EMBL" id="WOL19007.1"/>
    </source>
</evidence>
<sequence>MHLIGYRLKNLREIKLKYRGKNNLKSYFEVKLHHAYEWESVGFVVAVGGDDSSILPEEKELAIEVCPIFHRDKNPNSPPGSRTPVEVEFHGALLQCQVHDVHRLLVQWDWR</sequence>
<gene>
    <name evidence="1" type="ORF">Cni_G27804</name>
</gene>
<evidence type="ECO:0000313" key="2">
    <source>
        <dbReference type="Proteomes" id="UP001327560"/>
    </source>
</evidence>
<organism evidence="1 2">
    <name type="scientific">Canna indica</name>
    <name type="common">Indian-shot</name>
    <dbReference type="NCBI Taxonomy" id="4628"/>
    <lineage>
        <taxon>Eukaryota</taxon>
        <taxon>Viridiplantae</taxon>
        <taxon>Streptophyta</taxon>
        <taxon>Embryophyta</taxon>
        <taxon>Tracheophyta</taxon>
        <taxon>Spermatophyta</taxon>
        <taxon>Magnoliopsida</taxon>
        <taxon>Liliopsida</taxon>
        <taxon>Zingiberales</taxon>
        <taxon>Cannaceae</taxon>
        <taxon>Canna</taxon>
    </lineage>
</organism>
<dbReference type="EMBL" id="CP136898">
    <property type="protein sequence ID" value="WOL19007.1"/>
    <property type="molecule type" value="Genomic_DNA"/>
</dbReference>
<keyword evidence="2" id="KW-1185">Reference proteome</keyword>
<proteinExistence type="predicted"/>
<accession>A0AAQ3L8F9</accession>
<protein>
    <submittedName>
        <fullName evidence="1">Uncharacterized protein</fullName>
    </submittedName>
</protein>